<dbReference type="RefSeq" id="WP_183962907.1">
    <property type="nucleotide sequence ID" value="NZ_BAABBZ010000012.1"/>
</dbReference>
<dbReference type="Proteomes" id="UP000541426">
    <property type="component" value="Unassembled WGS sequence"/>
</dbReference>
<reference evidence="1 2" key="1">
    <citation type="submission" date="2020-08" db="EMBL/GenBank/DDBJ databases">
        <title>Genomic Encyclopedia of Type Strains, Phase IV (KMG-IV): sequencing the most valuable type-strain genomes for metagenomic binning, comparative biology and taxonomic classification.</title>
        <authorList>
            <person name="Goeker M."/>
        </authorList>
    </citation>
    <scope>NUCLEOTIDE SEQUENCE [LARGE SCALE GENOMIC DNA]</scope>
    <source>
        <strain evidence="1 2">DSM 102235</strain>
    </source>
</reference>
<accession>A0A7W6DKA1</accession>
<dbReference type="EMBL" id="JACIEJ010000001">
    <property type="protein sequence ID" value="MBB3984307.1"/>
    <property type="molecule type" value="Genomic_DNA"/>
</dbReference>
<proteinExistence type="predicted"/>
<organism evidence="1 2">
    <name type="scientific">Sagittula marina</name>
    <dbReference type="NCBI Taxonomy" id="943940"/>
    <lineage>
        <taxon>Bacteria</taxon>
        <taxon>Pseudomonadati</taxon>
        <taxon>Pseudomonadota</taxon>
        <taxon>Alphaproteobacteria</taxon>
        <taxon>Rhodobacterales</taxon>
        <taxon>Roseobacteraceae</taxon>
        <taxon>Sagittula</taxon>
    </lineage>
</organism>
<keyword evidence="2" id="KW-1185">Reference proteome</keyword>
<gene>
    <name evidence="1" type="ORF">GGQ68_000618</name>
</gene>
<protein>
    <submittedName>
        <fullName evidence="1">Uncharacterized protein</fullName>
    </submittedName>
</protein>
<comment type="caution">
    <text evidence="1">The sequence shown here is derived from an EMBL/GenBank/DDBJ whole genome shotgun (WGS) entry which is preliminary data.</text>
</comment>
<evidence type="ECO:0000313" key="1">
    <source>
        <dbReference type="EMBL" id="MBB3984307.1"/>
    </source>
</evidence>
<sequence>MTTALLAILVIAALALWSWRTRGGSRGMSMGGGGAARPAKKNCKWVPDGEAKGRLRPFRCKTCGVTAFSQHEAGPELCKRGLTDGKMN</sequence>
<name>A0A7W6DKA1_9RHOB</name>
<dbReference type="AlphaFoldDB" id="A0A7W6DKA1"/>
<evidence type="ECO:0000313" key="2">
    <source>
        <dbReference type="Proteomes" id="UP000541426"/>
    </source>
</evidence>